<feature type="region of interest" description="Disordered" evidence="1">
    <location>
        <begin position="548"/>
        <end position="567"/>
    </location>
</feature>
<organism evidence="4 5">
    <name type="scientific">Pedobacter hartonius</name>
    <dbReference type="NCBI Taxonomy" id="425514"/>
    <lineage>
        <taxon>Bacteria</taxon>
        <taxon>Pseudomonadati</taxon>
        <taxon>Bacteroidota</taxon>
        <taxon>Sphingobacteriia</taxon>
        <taxon>Sphingobacteriales</taxon>
        <taxon>Sphingobacteriaceae</taxon>
        <taxon>Pedobacter</taxon>
    </lineage>
</organism>
<keyword evidence="4" id="KW-0378">Hydrolase</keyword>
<feature type="domain" description="OLD protein-like TOPRIM" evidence="3">
    <location>
        <begin position="460"/>
        <end position="528"/>
    </location>
</feature>
<proteinExistence type="predicted"/>
<evidence type="ECO:0000259" key="2">
    <source>
        <dbReference type="Pfam" id="PF13175"/>
    </source>
</evidence>
<sequence>MKIEQLDIKNFRSIKQEKIMLDGLTIFVGPNGCGKSNFLKALQYFYEPKIRVTKDDFFARSIDSSIEIEILYGDLTQNEIEHFSKYLSSDKKLSVIKRFSSVDNTGTYYGQTKGCSAFRKVDRKPVDTFKKQFADLRLLPEFSDLPDVKTGPTMEDAFSAWETNNPEKLSLIESETQFFGFENSSVSSLEKFTKFVYIPAVMSENHLTDTRNSPIAELTDILARHKLKEDAEIKALQEEIKTKFINRLRPFNTGEMNILSQGITKAMKAYYSDVDISIYLDEETADVTLPVPKAIVNVKEGGYDTILSSSGQGLQRAFVLSLLQYFAEHRAGADEGTEPLNLILGIDEPELYQHPSKQKLFYSVLKALAETGSAVASTVQCCYTTHSPLMLNISDFNNIIRVTKILCGEVEMHETKIFKSSLSELSAREATLPSKGQAFTELKTLSGMINAVDSRINEGFFSKTVVLMEGPSDIVALRAASKFHSEGNFDLELHDIALISCGGKPNIEKPKIIFDDLGIRTYTVWDSDYKTWQDLEKAISKESITEGVEKTQASARRQSAEAAAKSSSDKNRDLLVLNNEVVCDWPEHVGPTSASFKDTIEDLLKRELGEEYLTMMVDKHNKAIQAKGPWKNPLVMKNVLEEAFNSGKRSESLEKMVLNIITLNSQR</sequence>
<keyword evidence="4" id="KW-0255">Endonuclease</keyword>
<dbReference type="STRING" id="425514.SAMN05443550_12312"/>
<feature type="domain" description="Endonuclease GajA/Old nuclease/RecF-like AAA" evidence="2">
    <location>
        <begin position="1"/>
        <end position="390"/>
    </location>
</feature>
<feature type="compositionally biased region" description="Low complexity" evidence="1">
    <location>
        <begin position="552"/>
        <end position="566"/>
    </location>
</feature>
<dbReference type="EMBL" id="FNRA01000023">
    <property type="protein sequence ID" value="SEB21903.1"/>
    <property type="molecule type" value="Genomic_DNA"/>
</dbReference>
<evidence type="ECO:0000259" key="3">
    <source>
        <dbReference type="Pfam" id="PF20469"/>
    </source>
</evidence>
<dbReference type="InterPro" id="IPR027417">
    <property type="entry name" value="P-loop_NTPase"/>
</dbReference>
<dbReference type="AlphaFoldDB" id="A0A1H4HJA4"/>
<dbReference type="Pfam" id="PF20469">
    <property type="entry name" value="OLD-like_TOPRIM"/>
    <property type="match status" value="1"/>
</dbReference>
<dbReference type="OrthoDB" id="9808768at2"/>
<dbReference type="InterPro" id="IPR041685">
    <property type="entry name" value="AAA_GajA/Old/RecF-like"/>
</dbReference>
<name>A0A1H4HJA4_9SPHI</name>
<evidence type="ECO:0000313" key="5">
    <source>
        <dbReference type="Proteomes" id="UP000198850"/>
    </source>
</evidence>
<dbReference type="CDD" id="cd01026">
    <property type="entry name" value="TOPRIM_OLD"/>
    <property type="match status" value="1"/>
</dbReference>
<dbReference type="InterPro" id="IPR034139">
    <property type="entry name" value="TOPRIM_OLD"/>
</dbReference>
<dbReference type="Gene3D" id="3.40.50.300">
    <property type="entry name" value="P-loop containing nucleotide triphosphate hydrolases"/>
    <property type="match status" value="1"/>
</dbReference>
<dbReference type="Proteomes" id="UP000198850">
    <property type="component" value="Unassembled WGS sequence"/>
</dbReference>
<gene>
    <name evidence="4" type="ORF">SAMN05443550_12312</name>
</gene>
<dbReference type="PANTHER" id="PTHR43581">
    <property type="entry name" value="ATP/GTP PHOSPHATASE"/>
    <property type="match status" value="1"/>
</dbReference>
<dbReference type="GO" id="GO:0004519">
    <property type="term" value="F:endonuclease activity"/>
    <property type="evidence" value="ECO:0007669"/>
    <property type="project" value="UniProtKB-KW"/>
</dbReference>
<dbReference type="InterPro" id="IPR051396">
    <property type="entry name" value="Bact_Antivir_Def_Nuclease"/>
</dbReference>
<keyword evidence="5" id="KW-1185">Reference proteome</keyword>
<reference evidence="4 5" key="1">
    <citation type="submission" date="2016-10" db="EMBL/GenBank/DDBJ databases">
        <authorList>
            <person name="de Groot N.N."/>
        </authorList>
    </citation>
    <scope>NUCLEOTIDE SEQUENCE [LARGE SCALE GENOMIC DNA]</scope>
    <source>
        <strain evidence="4 5">DSM 19033</strain>
    </source>
</reference>
<dbReference type="Pfam" id="PF13175">
    <property type="entry name" value="AAA_15"/>
    <property type="match status" value="1"/>
</dbReference>
<keyword evidence="4" id="KW-0540">Nuclease</keyword>
<evidence type="ECO:0000256" key="1">
    <source>
        <dbReference type="SAM" id="MobiDB-lite"/>
    </source>
</evidence>
<dbReference type="PANTHER" id="PTHR43581:SF4">
    <property type="entry name" value="ATP_GTP PHOSPHATASE"/>
    <property type="match status" value="1"/>
</dbReference>
<dbReference type="SUPFAM" id="SSF52540">
    <property type="entry name" value="P-loop containing nucleoside triphosphate hydrolases"/>
    <property type="match status" value="1"/>
</dbReference>
<accession>A0A1H4HJA4</accession>
<evidence type="ECO:0000313" key="4">
    <source>
        <dbReference type="EMBL" id="SEB21903.1"/>
    </source>
</evidence>
<protein>
    <submittedName>
        <fullName evidence="4">Predicted ATP-dependent endonuclease of the OLD family, contains P-loop ATPase and TOPRIM domains</fullName>
    </submittedName>
</protein>
<dbReference type="RefSeq" id="WP_090560133.1">
    <property type="nucleotide sequence ID" value="NZ_FNRA01000023.1"/>
</dbReference>